<evidence type="ECO:0000313" key="2">
    <source>
        <dbReference type="Proteomes" id="UP000446866"/>
    </source>
</evidence>
<dbReference type="AlphaFoldDB" id="A0A845QKV1"/>
<sequence>MKNMMITMSILLFVFTILGYQQQCNHILRTKAYLSEVSAEAAFAGQYALKQGASKISAKSAAVSVIEKNLRQKSEQAKWHIECSKTAAGECRVIVLLQFEDLRVSAVRRSASSAGGAE</sequence>
<proteinExistence type="predicted"/>
<accession>A0A845QKV1</accession>
<dbReference type="EMBL" id="QXWK01000025">
    <property type="protein sequence ID" value="NBH62489.1"/>
    <property type="molecule type" value="Genomic_DNA"/>
</dbReference>
<dbReference type="RefSeq" id="WP_160202778.1">
    <property type="nucleotide sequence ID" value="NZ_QXWK01000025.1"/>
</dbReference>
<evidence type="ECO:0000313" key="1">
    <source>
        <dbReference type="EMBL" id="NBH62489.1"/>
    </source>
</evidence>
<reference evidence="1 2" key="1">
    <citation type="submission" date="2018-08" db="EMBL/GenBank/DDBJ databases">
        <title>Murine metabolic-syndrome-specific gut microbial biobank.</title>
        <authorList>
            <person name="Liu C."/>
        </authorList>
    </citation>
    <scope>NUCLEOTIDE SEQUENCE [LARGE SCALE GENOMIC DNA]</scope>
    <source>
        <strain evidence="1 2">28</strain>
    </source>
</reference>
<name>A0A845QKV1_9FIRM</name>
<gene>
    <name evidence="1" type="ORF">D0435_12600</name>
</gene>
<organism evidence="1 2">
    <name type="scientific">Anaerotruncus colihominis</name>
    <dbReference type="NCBI Taxonomy" id="169435"/>
    <lineage>
        <taxon>Bacteria</taxon>
        <taxon>Bacillati</taxon>
        <taxon>Bacillota</taxon>
        <taxon>Clostridia</taxon>
        <taxon>Eubacteriales</taxon>
        <taxon>Oscillospiraceae</taxon>
        <taxon>Anaerotruncus</taxon>
    </lineage>
</organism>
<dbReference type="Proteomes" id="UP000446866">
    <property type="component" value="Unassembled WGS sequence"/>
</dbReference>
<keyword evidence="2" id="KW-1185">Reference proteome</keyword>
<comment type="caution">
    <text evidence="1">The sequence shown here is derived from an EMBL/GenBank/DDBJ whole genome shotgun (WGS) entry which is preliminary data.</text>
</comment>
<protein>
    <submittedName>
        <fullName evidence="1">Uncharacterized protein</fullName>
    </submittedName>
</protein>